<proteinExistence type="predicted"/>
<dbReference type="AlphaFoldDB" id="A0ABD5XSU2"/>
<accession>A0ABD5XSU2</accession>
<organism evidence="2 3">
    <name type="scientific">Halobaculum litoreum</name>
    <dbReference type="NCBI Taxonomy" id="3031998"/>
    <lineage>
        <taxon>Archaea</taxon>
        <taxon>Methanobacteriati</taxon>
        <taxon>Methanobacteriota</taxon>
        <taxon>Stenosarchaea group</taxon>
        <taxon>Halobacteria</taxon>
        <taxon>Halobacteriales</taxon>
        <taxon>Haloferacaceae</taxon>
        <taxon>Halobaculum</taxon>
    </lineage>
</organism>
<gene>
    <name evidence="2" type="ORF">ACFQRB_20140</name>
</gene>
<evidence type="ECO:0000256" key="1">
    <source>
        <dbReference type="SAM" id="MobiDB-lite"/>
    </source>
</evidence>
<reference evidence="2 3" key="1">
    <citation type="journal article" date="2019" name="Int. J. Syst. Evol. Microbiol.">
        <title>The Global Catalogue of Microorganisms (GCM) 10K type strain sequencing project: providing services to taxonomists for standard genome sequencing and annotation.</title>
        <authorList>
            <consortium name="The Broad Institute Genomics Platform"/>
            <consortium name="The Broad Institute Genome Sequencing Center for Infectious Disease"/>
            <person name="Wu L."/>
            <person name="Ma J."/>
        </authorList>
    </citation>
    <scope>NUCLEOTIDE SEQUENCE [LARGE SCALE GENOMIC DNA]</scope>
    <source>
        <strain evidence="2 3">DT92</strain>
    </source>
</reference>
<dbReference type="Proteomes" id="UP001596368">
    <property type="component" value="Unassembled WGS sequence"/>
</dbReference>
<keyword evidence="3" id="KW-1185">Reference proteome</keyword>
<evidence type="ECO:0000313" key="3">
    <source>
        <dbReference type="Proteomes" id="UP001596368"/>
    </source>
</evidence>
<comment type="caution">
    <text evidence="2">The sequence shown here is derived from an EMBL/GenBank/DDBJ whole genome shotgun (WGS) entry which is preliminary data.</text>
</comment>
<feature type="region of interest" description="Disordered" evidence="1">
    <location>
        <begin position="35"/>
        <end position="58"/>
    </location>
</feature>
<dbReference type="EMBL" id="JBHSZG010000008">
    <property type="protein sequence ID" value="MFC7138158.1"/>
    <property type="molecule type" value="Genomic_DNA"/>
</dbReference>
<name>A0ABD5XSU2_9EURY</name>
<evidence type="ECO:0000313" key="2">
    <source>
        <dbReference type="EMBL" id="MFC7138158.1"/>
    </source>
</evidence>
<feature type="region of interest" description="Disordered" evidence="1">
    <location>
        <begin position="1"/>
        <end position="23"/>
    </location>
</feature>
<sequence length="58" mass="6254">MDSEDEGETPITAREGSPIDAEEKRAMVRELDRAIRYGSPGVTTARGPPSPAVPSRSR</sequence>
<protein>
    <submittedName>
        <fullName evidence="2">Uncharacterized protein</fullName>
    </submittedName>
</protein>